<dbReference type="GeneID" id="77933484"/>
<proteinExistence type="predicted"/>
<protein>
    <submittedName>
        <fullName evidence="1">Uncharacterized protein</fullName>
    </submittedName>
</protein>
<dbReference type="EMBL" id="MZ447858">
    <property type="protein sequence ID" value="UAW01130.1"/>
    <property type="molecule type" value="Genomic_DNA"/>
</dbReference>
<organism evidence="1 2">
    <name type="scientific">Vibrio phage BUCT194</name>
    <dbReference type="NCBI Taxonomy" id="2859072"/>
    <lineage>
        <taxon>Viruses</taxon>
        <taxon>Duplodnaviria</taxon>
        <taxon>Heunggongvirae</taxon>
        <taxon>Uroviricota</taxon>
        <taxon>Caudoviricetes</taxon>
        <taxon>Schitoviridae</taxon>
        <taxon>Varunavirus</taxon>
        <taxon>Varunavirus BUCT194</taxon>
    </lineage>
</organism>
<accession>A0AAE9BPZ1</accession>
<sequence length="54" mass="5848">MARSSMIHLSTSGTLGGDAYAFMGDMNKLARINNSKPTVVTVRKATKKPRPILN</sequence>
<evidence type="ECO:0000313" key="1">
    <source>
        <dbReference type="EMBL" id="UAW01130.1"/>
    </source>
</evidence>
<evidence type="ECO:0000313" key="2">
    <source>
        <dbReference type="Proteomes" id="UP000828026"/>
    </source>
</evidence>
<dbReference type="RefSeq" id="YP_010657565.1">
    <property type="nucleotide sequence ID" value="NC_070848.1"/>
</dbReference>
<dbReference type="Proteomes" id="UP000828026">
    <property type="component" value="Segment"/>
</dbReference>
<keyword evidence="2" id="KW-1185">Reference proteome</keyword>
<name>A0AAE9BPZ1_9CAUD</name>
<reference evidence="1 2" key="1">
    <citation type="submission" date="2021-06" db="EMBL/GenBank/DDBJ databases">
        <authorList>
            <person name="Chen R."/>
            <person name="Qin H."/>
            <person name="He S."/>
            <person name="Han P."/>
            <person name="Xu F."/>
            <person name="Sun H."/>
            <person name="Fan H."/>
            <person name="Tong Y."/>
        </authorList>
    </citation>
    <scope>NUCLEOTIDE SEQUENCE [LARGE SCALE GENOMIC DNA]</scope>
</reference>
<dbReference type="KEGG" id="vg:77933484"/>